<evidence type="ECO:0000256" key="8">
    <source>
        <dbReference type="SAM" id="Phobius"/>
    </source>
</evidence>
<dbReference type="GO" id="GO:1990573">
    <property type="term" value="P:potassium ion import across plasma membrane"/>
    <property type="evidence" value="ECO:0007669"/>
    <property type="project" value="TreeGrafter"/>
</dbReference>
<dbReference type="AlphaFoldDB" id="A0A9W8QDE3"/>
<evidence type="ECO:0000256" key="7">
    <source>
        <dbReference type="SAM" id="MobiDB-lite"/>
    </source>
</evidence>
<feature type="transmembrane region" description="Helical" evidence="8">
    <location>
        <begin position="52"/>
        <end position="72"/>
    </location>
</feature>
<name>A0A9W8QDE3_AKAMU</name>
<comment type="caution">
    <text evidence="9">The sequence shown here is derived from an EMBL/GenBank/DDBJ whole genome shotgun (WGS) entry which is preliminary data.</text>
</comment>
<sequence length="697" mass="77715">MTVFLSRDQGRADIEKTPGSHIEKRRAWRVGEKKMGALASTRRHLPAELNFITIHYCYFIVVCLLSSAVFWASSSQHGGSRISYIDSLFVVVSAMTEAGLNTVNLSTMTAWQQTMLFLLIICGSTIWVSIWTVVARKFVFHRRFVRAQPRRPDVCMAGRQSVRGAAATDREASTEDRGTACVQPTSPDENAAEEEEQARPQTCAGPCSLDQEPTSLETEEEGLTDAKSRRVCGCEYRALELLSIVVPLYFFLWQLLGCLALGAWMHRNMPDTALANGINPWWLGVFNGVSAFNNSGMSLLDANMMPFQGAYFVLITMGLMILAGNTAYPIFLRFIFWSGLEVLDWTTEAAKFQSTKLAVRLLLKDPRRIYTNLFPSRLTWWLLFMLVCLNTADWVLFEVLNLHNPVVGSIPVGPRVLVGLFQALAVRSGGFYVVPIAQISIGVQFLYVIMMYIAVYPVVITIRQSNVYTDNLFHNELANGIHAIPHAALPRQANVSHPSENDSLATAYETQPALAAPTDQPTLRRRLSHSVTTPADTQTRRLHTASQGDERPREKRPSFHTRPFSSHGASPHATYDSHMSFIHQQLHGQLAHDIWLLVLAVLVIVIIESNHFNADPVNFSVFNIIFEVVSAYGTVGISVGTPTAAYSFAGTWYAGSKLVLCLVMLRGRHRGLPTALDHAIRLPGHHLNCKHYDVEDK</sequence>
<dbReference type="GeneID" id="80897646"/>
<evidence type="ECO:0000313" key="9">
    <source>
        <dbReference type="EMBL" id="KAJ4154023.1"/>
    </source>
</evidence>
<dbReference type="PANTHER" id="PTHR31064">
    <property type="entry name" value="POTASSIUM TRANSPORT PROTEIN DDB_G0292412-RELATED"/>
    <property type="match status" value="1"/>
</dbReference>
<dbReference type="KEGG" id="amus:LMH87_010487"/>
<dbReference type="GO" id="GO:0140107">
    <property type="term" value="F:high-affinity potassium ion transmembrane transporter activity"/>
    <property type="evidence" value="ECO:0007669"/>
    <property type="project" value="TreeGrafter"/>
</dbReference>
<dbReference type="InterPro" id="IPR003445">
    <property type="entry name" value="Cat_transpt"/>
</dbReference>
<feature type="transmembrane region" description="Helical" evidence="8">
    <location>
        <begin position="645"/>
        <end position="665"/>
    </location>
</feature>
<dbReference type="PANTHER" id="PTHR31064:SF37">
    <property type="entry name" value="TRANSPORTER, PUTATIVE (EUROFUNG)-RELATED"/>
    <property type="match status" value="1"/>
</dbReference>
<keyword evidence="3 8" id="KW-0812">Transmembrane</keyword>
<keyword evidence="6 8" id="KW-0472">Membrane</keyword>
<dbReference type="PIRSF" id="PIRSF002450">
    <property type="entry name" value="K+_transpter_TRK"/>
    <property type="match status" value="1"/>
</dbReference>
<feature type="compositionally biased region" description="Basic and acidic residues" evidence="7">
    <location>
        <begin position="548"/>
        <end position="557"/>
    </location>
</feature>
<protein>
    <recommendedName>
        <fullName evidence="11">Potassium transport protein</fullName>
    </recommendedName>
</protein>
<keyword evidence="5" id="KW-0406">Ion transport</keyword>
<dbReference type="GO" id="GO:0005886">
    <property type="term" value="C:plasma membrane"/>
    <property type="evidence" value="ECO:0007669"/>
    <property type="project" value="InterPro"/>
</dbReference>
<feature type="transmembrane region" description="Helical" evidence="8">
    <location>
        <begin position="378"/>
        <end position="396"/>
    </location>
</feature>
<evidence type="ECO:0000256" key="4">
    <source>
        <dbReference type="ARBA" id="ARBA00022989"/>
    </source>
</evidence>
<dbReference type="RefSeq" id="XP_056054681.1">
    <property type="nucleotide sequence ID" value="XM_056197654.1"/>
</dbReference>
<evidence type="ECO:0008006" key="11">
    <source>
        <dbReference type="Google" id="ProtNLM"/>
    </source>
</evidence>
<reference evidence="9" key="1">
    <citation type="journal article" date="2023" name="Access Microbiol">
        <title>De-novo genome assembly for Akanthomyces muscarius, a biocontrol agent of insect agricultural pests.</title>
        <authorList>
            <person name="Erdos Z."/>
            <person name="Studholme D.J."/>
            <person name="Raymond B."/>
            <person name="Sharma M."/>
        </authorList>
    </citation>
    <scope>NUCLEOTIDE SEQUENCE</scope>
    <source>
        <strain evidence="9">Ve6</strain>
    </source>
</reference>
<evidence type="ECO:0000256" key="1">
    <source>
        <dbReference type="ARBA" id="ARBA00004141"/>
    </source>
</evidence>
<dbReference type="Pfam" id="PF02386">
    <property type="entry name" value="TrkH"/>
    <property type="match status" value="1"/>
</dbReference>
<feature type="transmembrane region" description="Helical" evidence="8">
    <location>
        <begin position="619"/>
        <end position="639"/>
    </location>
</feature>
<proteinExistence type="predicted"/>
<feature type="region of interest" description="Disordered" evidence="7">
    <location>
        <begin position="165"/>
        <end position="222"/>
    </location>
</feature>
<dbReference type="GO" id="GO:0030007">
    <property type="term" value="P:intracellular potassium ion homeostasis"/>
    <property type="evidence" value="ECO:0007669"/>
    <property type="project" value="InterPro"/>
</dbReference>
<evidence type="ECO:0000256" key="5">
    <source>
        <dbReference type="ARBA" id="ARBA00023065"/>
    </source>
</evidence>
<evidence type="ECO:0000313" key="10">
    <source>
        <dbReference type="Proteomes" id="UP001144673"/>
    </source>
</evidence>
<evidence type="ECO:0000256" key="3">
    <source>
        <dbReference type="ARBA" id="ARBA00022692"/>
    </source>
</evidence>
<gene>
    <name evidence="9" type="ORF">LMH87_010487</name>
</gene>
<keyword evidence="4 8" id="KW-1133">Transmembrane helix</keyword>
<keyword evidence="2" id="KW-0813">Transport</keyword>
<dbReference type="InterPro" id="IPR051143">
    <property type="entry name" value="TrkH_K-transport"/>
</dbReference>
<feature type="transmembrane region" description="Helical" evidence="8">
    <location>
        <begin position="441"/>
        <end position="462"/>
    </location>
</feature>
<dbReference type="EMBL" id="JAJHUN010000008">
    <property type="protein sequence ID" value="KAJ4154023.1"/>
    <property type="molecule type" value="Genomic_DNA"/>
</dbReference>
<feature type="transmembrane region" description="Helical" evidence="8">
    <location>
        <begin position="590"/>
        <end position="607"/>
    </location>
</feature>
<comment type="subcellular location">
    <subcellularLocation>
        <location evidence="1">Membrane</location>
        <topology evidence="1">Multi-pass membrane protein</topology>
    </subcellularLocation>
</comment>
<feature type="region of interest" description="Disordered" evidence="7">
    <location>
        <begin position="515"/>
        <end position="571"/>
    </location>
</feature>
<evidence type="ECO:0000256" key="2">
    <source>
        <dbReference type="ARBA" id="ARBA00022448"/>
    </source>
</evidence>
<accession>A0A9W8QDE3</accession>
<evidence type="ECO:0000256" key="6">
    <source>
        <dbReference type="ARBA" id="ARBA00023136"/>
    </source>
</evidence>
<feature type="transmembrane region" description="Helical" evidence="8">
    <location>
        <begin position="115"/>
        <end position="134"/>
    </location>
</feature>
<feature type="transmembrane region" description="Helical" evidence="8">
    <location>
        <begin position="309"/>
        <end position="331"/>
    </location>
</feature>
<feature type="compositionally biased region" description="Basic and acidic residues" evidence="7">
    <location>
        <begin position="168"/>
        <end position="178"/>
    </location>
</feature>
<organism evidence="9 10">
    <name type="scientific">Akanthomyces muscarius</name>
    <name type="common">Entomopathogenic fungus</name>
    <name type="synonym">Lecanicillium muscarium</name>
    <dbReference type="NCBI Taxonomy" id="2231603"/>
    <lineage>
        <taxon>Eukaryota</taxon>
        <taxon>Fungi</taxon>
        <taxon>Dikarya</taxon>
        <taxon>Ascomycota</taxon>
        <taxon>Pezizomycotina</taxon>
        <taxon>Sordariomycetes</taxon>
        <taxon>Hypocreomycetidae</taxon>
        <taxon>Hypocreales</taxon>
        <taxon>Cordycipitaceae</taxon>
        <taxon>Akanthomyces</taxon>
    </lineage>
</organism>
<feature type="transmembrane region" description="Helical" evidence="8">
    <location>
        <begin position="416"/>
        <end position="434"/>
    </location>
</feature>
<dbReference type="InterPro" id="IPR015958">
    <property type="entry name" value="Trk1_fungi"/>
</dbReference>
<dbReference type="Proteomes" id="UP001144673">
    <property type="component" value="Chromosome 5"/>
</dbReference>
<feature type="transmembrane region" description="Helical" evidence="8">
    <location>
        <begin position="238"/>
        <end position="264"/>
    </location>
</feature>
<keyword evidence="10" id="KW-1185">Reference proteome</keyword>